<dbReference type="Gene3D" id="2.60.200.20">
    <property type="match status" value="1"/>
</dbReference>
<evidence type="ECO:0000259" key="2">
    <source>
        <dbReference type="PROSITE" id="PS50887"/>
    </source>
</evidence>
<dbReference type="Gene3D" id="3.30.70.270">
    <property type="match status" value="1"/>
</dbReference>
<dbReference type="EMBL" id="QKWP01001035">
    <property type="protein sequence ID" value="RIB12314.1"/>
    <property type="molecule type" value="Genomic_DNA"/>
</dbReference>
<sequence>MDETMSEVKISYKKNKSITKEEACLRIIEGSPRNQYLFLPECEIIVGRKDSNYIVIKDLRIDEAHAKIKNNKGKVDIVGIGLKSRIFINGKQLKFRTSHTLQKNDRIEIGRSTFQYLPAGEFKNFIDPLLQIYNIDYLLKSSETGFRNGQNMSLLLMVCDSDYFGKINKNYGHEARDYILVELSKLIQNECWDKNVFARYEGEKFAILLINTNLKLAYGVAEKIRSSIVTYQFIVNDEILPSITFSIGISEVNSSVKKSKDLLNHAEEACRKAKEYGRNRIVMWENEQISTHKAEKFKVILPSYAGTAIKWYTSNGSIMENRIFEDSFKMIVAVRIGMNPQGKSTILNQLMVSKYMFTSHSEPRADYGIPLMINGSVEFVWLTEETCGVDLWNSVFKNYYKEEGRNEIALLANLHGDALDYPDQIEFLKQLPSCFLVFLMPGYDENQMVEFTNLIGSKKVIYIYVNPENSVKGKDNYTIDTKSLMDYKTIQVACKMFKDVLDHNPTDSGRFSINTLKMGKTLQFAENLECVESQKIIDFIKEKTCRYIRLKIMQLQTKQSGSDCLQFWECTPELQELMQSFSSIIVLPIRKRINANIMNNDQEKMNKIREEITKLYEVDNTSLRIEHFFRELGHMYKIFISDPKKIISKNVLTKKNISKLPEYYAELLISGHTIELLDGDSATMSEAWFLAVCNCISKKIPKLKIFVISILGLQSSGKSTLLNTLFGCKFAVSVGRCTRGIFMQFLFLEKDLSKQLGVDAFILIDTEGLGAPEKMSDPESEKKDRMLATFVMRISNLTIINILVESARVLTKIFQITIFIMGRLDIYPDILMVQHVAAKNTTKLIDLEQKFHENFQEILETVKEKDSEIRARNLEYLSEVKDKKLLKIFTSFKDGITAYSPPSKQYHNDVVDLYNSIIDNCKNSQSRKKFSDWCLLIKSYWDAVSRESSSFEEIVETHNFIELGKQIAKLKGTIDLAFLKHKELIETKIRSIVYEWLLKKDSSVNSINSISSKCENLIKKLNDIPEFKSQLDCKVCKKVNKERNKLDKYLEKKRDENCKEETNQTIINYIVSRREFISSKIENMLEGTLMRNRFSTFIDRTLEKILSTWEKLLDEKKLEEAANKIWRLLRDKVSAENEDFINEEIDNIVNEEYGTMWTSNFFNNYKFRIIPELSNIDANVEQNNIARLKKEINIVVEQILRNIKRFNPRIVRDLKDKTEKKLKEFSTNLNVVFNSNFEMNIHVYTLLNFREKMVDIQYKWDKDNTPLSVLDQRKDEYIEIIKLRLQYGHSYIYKGHLTGVYLLRAIHKKAVNAEYQDRRDDVLGISWIKNSETIRLKYFIELAEQVHDGDKDKALQHFLEPQESIDEWFKNNVDKYARKEKGQKYKETFNTEFDCVHQEIRNCKNYENIKKFVNNYMIQVDGIEYQLDSITKNFDLFHEAIIKELDAKGSGRYQLEEESLPNLSDDELIKKRLGCTEPCFWCGALCWGERGHDENGDETKIHHSSHQPGGLVGTHNKFTNQLRAKACHNRSDDQIMHYRGIKKKWRDAISTDFKDWKFGPHYITDFNEIMCWFFEMLHEDLAAKWKIKPAISHFSNSILNG</sequence>
<dbReference type="InterPro" id="IPR032030">
    <property type="entry name" value="YscD_cytoplasmic_dom"/>
</dbReference>
<dbReference type="SUPFAM" id="SSF55073">
    <property type="entry name" value="Nucleotide cyclase"/>
    <property type="match status" value="1"/>
</dbReference>
<dbReference type="SUPFAM" id="SSF49879">
    <property type="entry name" value="SMAD/FHA domain"/>
    <property type="match status" value="1"/>
</dbReference>
<dbReference type="InterPro" id="IPR029787">
    <property type="entry name" value="Nucleotide_cyclase"/>
</dbReference>
<keyword evidence="5" id="KW-1185">Reference proteome</keyword>
<evidence type="ECO:0000313" key="4">
    <source>
        <dbReference type="EMBL" id="RIB12314.1"/>
    </source>
</evidence>
<proteinExistence type="inferred from homology"/>
<evidence type="ECO:0008006" key="6">
    <source>
        <dbReference type="Google" id="ProtNLM"/>
    </source>
</evidence>
<dbReference type="Pfam" id="PF16697">
    <property type="entry name" value="Yop-YscD_cpl"/>
    <property type="match status" value="1"/>
</dbReference>
<dbReference type="Proteomes" id="UP000266673">
    <property type="component" value="Unassembled WGS sequence"/>
</dbReference>
<dbReference type="PROSITE" id="PS51717">
    <property type="entry name" value="G_VLIG"/>
    <property type="match status" value="1"/>
</dbReference>
<dbReference type="InterPro" id="IPR008984">
    <property type="entry name" value="SMAD_FHA_dom_sf"/>
</dbReference>
<dbReference type="InterPro" id="IPR057365">
    <property type="entry name" value="URGCP"/>
</dbReference>
<dbReference type="PANTHER" id="PTHR14819:SF25">
    <property type="entry name" value="CHROMOSOME UNDETERMINED SCAFFOLD_52, WHOLE GENOME SHOTGUN SEQUENCE"/>
    <property type="match status" value="1"/>
</dbReference>
<dbReference type="SUPFAM" id="SSF52540">
    <property type="entry name" value="P-loop containing nucleoside triphosphate hydrolases"/>
    <property type="match status" value="1"/>
</dbReference>
<organism evidence="4 5">
    <name type="scientific">Gigaspora rosea</name>
    <dbReference type="NCBI Taxonomy" id="44941"/>
    <lineage>
        <taxon>Eukaryota</taxon>
        <taxon>Fungi</taxon>
        <taxon>Fungi incertae sedis</taxon>
        <taxon>Mucoromycota</taxon>
        <taxon>Glomeromycotina</taxon>
        <taxon>Glomeromycetes</taxon>
        <taxon>Diversisporales</taxon>
        <taxon>Gigasporaceae</taxon>
        <taxon>Gigaspora</taxon>
    </lineage>
</organism>
<reference evidence="4 5" key="1">
    <citation type="submission" date="2018-06" db="EMBL/GenBank/DDBJ databases">
        <title>Comparative genomics reveals the genomic features of Rhizophagus irregularis, R. cerebriforme, R. diaphanum and Gigaspora rosea, and their symbiotic lifestyle signature.</title>
        <authorList>
            <person name="Morin E."/>
            <person name="San Clemente H."/>
            <person name="Chen E.C.H."/>
            <person name="De La Providencia I."/>
            <person name="Hainaut M."/>
            <person name="Kuo A."/>
            <person name="Kohler A."/>
            <person name="Murat C."/>
            <person name="Tang N."/>
            <person name="Roy S."/>
            <person name="Loubradou J."/>
            <person name="Henrissat B."/>
            <person name="Grigoriev I.V."/>
            <person name="Corradi N."/>
            <person name="Roux C."/>
            <person name="Martin F.M."/>
        </authorList>
    </citation>
    <scope>NUCLEOTIDE SEQUENCE [LARGE SCALE GENOMIC DNA]</scope>
    <source>
        <strain evidence="4 5">DAOM 194757</strain>
    </source>
</reference>
<evidence type="ECO:0000313" key="5">
    <source>
        <dbReference type="Proteomes" id="UP000266673"/>
    </source>
</evidence>
<dbReference type="Gene3D" id="3.40.50.300">
    <property type="entry name" value="P-loop containing nucleotide triphosphate hydrolases"/>
    <property type="match status" value="1"/>
</dbReference>
<dbReference type="GO" id="GO:0005525">
    <property type="term" value="F:GTP binding"/>
    <property type="evidence" value="ECO:0007669"/>
    <property type="project" value="InterPro"/>
</dbReference>
<protein>
    <recommendedName>
        <fullName evidence="6">VLIG-type G domain-containing protein</fullName>
    </recommendedName>
</protein>
<feature type="domain" description="GGDEF" evidence="2">
    <location>
        <begin position="152"/>
        <end position="286"/>
    </location>
</feature>
<dbReference type="InterPro" id="IPR030383">
    <property type="entry name" value="G_VLIG_dom"/>
</dbReference>
<dbReference type="CDD" id="cd01949">
    <property type="entry name" value="GGDEF"/>
    <property type="match status" value="1"/>
</dbReference>
<dbReference type="SMART" id="SM00267">
    <property type="entry name" value="GGDEF"/>
    <property type="match status" value="1"/>
</dbReference>
<dbReference type="CDD" id="cd00060">
    <property type="entry name" value="FHA"/>
    <property type="match status" value="1"/>
</dbReference>
<dbReference type="Pfam" id="PF00990">
    <property type="entry name" value="GGDEF"/>
    <property type="match status" value="1"/>
</dbReference>
<evidence type="ECO:0000256" key="1">
    <source>
        <dbReference type="ARBA" id="ARBA00006828"/>
    </source>
</evidence>
<dbReference type="InterPro" id="IPR027417">
    <property type="entry name" value="P-loop_NTPase"/>
</dbReference>
<dbReference type="InterPro" id="IPR000160">
    <property type="entry name" value="GGDEF_dom"/>
</dbReference>
<dbReference type="PROSITE" id="PS50887">
    <property type="entry name" value="GGDEF"/>
    <property type="match status" value="1"/>
</dbReference>
<comment type="similarity">
    <text evidence="1">Belongs to the TRAFAC class dynamin-like GTPase superfamily. Very large inducible GTPase (VLIG) family.</text>
</comment>
<feature type="domain" description="VLIG-type G" evidence="3">
    <location>
        <begin position="702"/>
        <end position="938"/>
    </location>
</feature>
<dbReference type="InterPro" id="IPR043128">
    <property type="entry name" value="Rev_trsase/Diguanyl_cyclase"/>
</dbReference>
<dbReference type="OrthoDB" id="1597724at2759"/>
<dbReference type="Pfam" id="PF25496">
    <property type="entry name" value="URGCP"/>
    <property type="match status" value="1"/>
</dbReference>
<accession>A0A397UQ17</accession>
<dbReference type="InterPro" id="IPR052986">
    <property type="entry name" value="VLIG_GTPase"/>
</dbReference>
<dbReference type="Pfam" id="PF25683">
    <property type="entry name" value="URGCP_GTPase"/>
    <property type="match status" value="1"/>
</dbReference>
<gene>
    <name evidence="4" type="ORF">C2G38_2145125</name>
</gene>
<dbReference type="PANTHER" id="PTHR14819">
    <property type="entry name" value="GTP-BINDING"/>
    <property type="match status" value="1"/>
</dbReference>
<name>A0A397UQ17_9GLOM</name>
<comment type="caution">
    <text evidence="4">The sequence shown here is derived from an EMBL/GenBank/DDBJ whole genome shotgun (WGS) entry which is preliminary data.</text>
</comment>
<evidence type="ECO:0000259" key="3">
    <source>
        <dbReference type="PROSITE" id="PS51717"/>
    </source>
</evidence>
<dbReference type="STRING" id="44941.A0A397UQ17"/>
<dbReference type="NCBIfam" id="TIGR00254">
    <property type="entry name" value="GGDEF"/>
    <property type="match status" value="1"/>
</dbReference>